<dbReference type="AlphaFoldDB" id="A0A502HX39"/>
<accession>A0A502HX39</accession>
<sequence length="59" mass="6359">MDGQRAVFERGILAQRPLLIRTSTRSKGYMNIPACSGVLGPVGVSLLAIAVCQSHQCRM</sequence>
<dbReference type="EMBL" id="RCZA01000011">
    <property type="protein sequence ID" value="TPG79307.1"/>
    <property type="molecule type" value="Genomic_DNA"/>
</dbReference>
<reference evidence="2 3" key="1">
    <citation type="journal article" date="2019" name="Environ. Microbiol.">
        <title>Species interactions and distinct microbial communities in high Arctic permafrost affected cryosols are associated with the CH4 and CO2 gas fluxes.</title>
        <authorList>
            <person name="Altshuler I."/>
            <person name="Hamel J."/>
            <person name="Turney S."/>
            <person name="Magnuson E."/>
            <person name="Levesque R."/>
            <person name="Greer C."/>
            <person name="Whyte L.G."/>
        </authorList>
    </citation>
    <scope>NUCLEOTIDE SEQUENCE [LARGE SCALE GENOMIC DNA]</scope>
    <source>
        <strain evidence="2 3">OWC5</strain>
    </source>
</reference>
<keyword evidence="1" id="KW-0812">Transmembrane</keyword>
<organism evidence="2 3">
    <name type="scientific">Pseudomonas mandelii</name>
    <dbReference type="NCBI Taxonomy" id="75612"/>
    <lineage>
        <taxon>Bacteria</taxon>
        <taxon>Pseudomonadati</taxon>
        <taxon>Pseudomonadota</taxon>
        <taxon>Gammaproteobacteria</taxon>
        <taxon>Pseudomonadales</taxon>
        <taxon>Pseudomonadaceae</taxon>
        <taxon>Pseudomonas</taxon>
    </lineage>
</organism>
<evidence type="ECO:0000313" key="3">
    <source>
        <dbReference type="Proteomes" id="UP000320914"/>
    </source>
</evidence>
<proteinExistence type="predicted"/>
<evidence type="ECO:0000313" key="2">
    <source>
        <dbReference type="EMBL" id="TPG79307.1"/>
    </source>
</evidence>
<name>A0A502HX39_9PSED</name>
<keyword evidence="1" id="KW-1133">Transmembrane helix</keyword>
<protein>
    <submittedName>
        <fullName evidence="2">Uncharacterized protein</fullName>
    </submittedName>
</protein>
<dbReference type="Proteomes" id="UP000320914">
    <property type="component" value="Unassembled WGS sequence"/>
</dbReference>
<evidence type="ECO:0000256" key="1">
    <source>
        <dbReference type="SAM" id="Phobius"/>
    </source>
</evidence>
<comment type="caution">
    <text evidence="2">The sequence shown here is derived from an EMBL/GenBank/DDBJ whole genome shotgun (WGS) entry which is preliminary data.</text>
</comment>
<keyword evidence="1" id="KW-0472">Membrane</keyword>
<feature type="transmembrane region" description="Helical" evidence="1">
    <location>
        <begin position="29"/>
        <end position="52"/>
    </location>
</feature>
<gene>
    <name evidence="2" type="ORF">EAH74_23910</name>
</gene>